<feature type="non-terminal residue" evidence="2">
    <location>
        <position position="1"/>
    </location>
</feature>
<dbReference type="GO" id="GO:0003676">
    <property type="term" value="F:nucleic acid binding"/>
    <property type="evidence" value="ECO:0007669"/>
    <property type="project" value="InterPro"/>
</dbReference>
<dbReference type="InterPro" id="IPR038717">
    <property type="entry name" value="Tc1-like_DDE_dom"/>
</dbReference>
<evidence type="ECO:0000259" key="1">
    <source>
        <dbReference type="Pfam" id="PF13358"/>
    </source>
</evidence>
<evidence type="ECO:0000313" key="3">
    <source>
        <dbReference type="Proteomes" id="UP000235371"/>
    </source>
</evidence>
<dbReference type="Proteomes" id="UP000235371">
    <property type="component" value="Unassembled WGS sequence"/>
</dbReference>
<keyword evidence="3" id="KW-1185">Reference proteome</keyword>
<dbReference type="GeneID" id="36584287"/>
<dbReference type="InterPro" id="IPR036397">
    <property type="entry name" value="RNaseH_sf"/>
</dbReference>
<dbReference type="Pfam" id="PF13358">
    <property type="entry name" value="DDE_3"/>
    <property type="match status" value="1"/>
</dbReference>
<dbReference type="EMBL" id="KZ613912">
    <property type="protein sequence ID" value="PMD50983.1"/>
    <property type="molecule type" value="Genomic_DNA"/>
</dbReference>
<proteinExistence type="predicted"/>
<gene>
    <name evidence="2" type="ORF">K444DRAFT_546279</name>
</gene>
<dbReference type="Gene3D" id="3.30.420.10">
    <property type="entry name" value="Ribonuclease H-like superfamily/Ribonuclease H"/>
    <property type="match status" value="1"/>
</dbReference>
<dbReference type="STRING" id="1095630.A0A2J6SJR3"/>
<dbReference type="InParanoid" id="A0A2J6SJR3"/>
<sequence length="179" mass="21211">QWKPVAWSDEATFETGKRGKIYVTRRPEEKNCRECIQFVYRSGRVSVMVWAAIGWDWKSELVFLERKEGKRGICSTAYKEQVLDTVIRPHYASLSPEQKEKFIFMEDGAKVYKGAARLWRLNYGIKGFDWPPSSLDLNPIKKVWRWIKHEITKLESVPTLKEDMKEVLRELWKEVKPED</sequence>
<organism evidence="2 3">
    <name type="scientific">Hyaloscypha bicolor E</name>
    <dbReference type="NCBI Taxonomy" id="1095630"/>
    <lineage>
        <taxon>Eukaryota</taxon>
        <taxon>Fungi</taxon>
        <taxon>Dikarya</taxon>
        <taxon>Ascomycota</taxon>
        <taxon>Pezizomycotina</taxon>
        <taxon>Leotiomycetes</taxon>
        <taxon>Helotiales</taxon>
        <taxon>Hyaloscyphaceae</taxon>
        <taxon>Hyaloscypha</taxon>
        <taxon>Hyaloscypha bicolor</taxon>
    </lineage>
</organism>
<accession>A0A2J6SJR3</accession>
<evidence type="ECO:0000313" key="2">
    <source>
        <dbReference type="EMBL" id="PMD50983.1"/>
    </source>
</evidence>
<name>A0A2J6SJR3_9HELO</name>
<dbReference type="AlphaFoldDB" id="A0A2J6SJR3"/>
<dbReference type="RefSeq" id="XP_024727887.1">
    <property type="nucleotide sequence ID" value="XM_024876208.1"/>
</dbReference>
<feature type="domain" description="Tc1-like transposase DDE" evidence="1">
    <location>
        <begin position="57"/>
        <end position="161"/>
    </location>
</feature>
<dbReference type="OrthoDB" id="3549254at2759"/>
<protein>
    <recommendedName>
        <fullName evidence="1">Tc1-like transposase DDE domain-containing protein</fullName>
    </recommendedName>
</protein>
<reference evidence="2 3" key="1">
    <citation type="submission" date="2016-04" db="EMBL/GenBank/DDBJ databases">
        <title>A degradative enzymes factory behind the ericoid mycorrhizal symbiosis.</title>
        <authorList>
            <consortium name="DOE Joint Genome Institute"/>
            <person name="Martino E."/>
            <person name="Morin E."/>
            <person name="Grelet G."/>
            <person name="Kuo A."/>
            <person name="Kohler A."/>
            <person name="Daghino S."/>
            <person name="Barry K."/>
            <person name="Choi C."/>
            <person name="Cichocki N."/>
            <person name="Clum A."/>
            <person name="Copeland A."/>
            <person name="Hainaut M."/>
            <person name="Haridas S."/>
            <person name="Labutti K."/>
            <person name="Lindquist E."/>
            <person name="Lipzen A."/>
            <person name="Khouja H.-R."/>
            <person name="Murat C."/>
            <person name="Ohm R."/>
            <person name="Olson A."/>
            <person name="Spatafora J."/>
            <person name="Veneault-Fourrey C."/>
            <person name="Henrissat B."/>
            <person name="Grigoriev I."/>
            <person name="Martin F."/>
            <person name="Perotto S."/>
        </authorList>
    </citation>
    <scope>NUCLEOTIDE SEQUENCE [LARGE SCALE GENOMIC DNA]</scope>
    <source>
        <strain evidence="2 3">E</strain>
    </source>
</reference>